<name>A0A444X3N0_ARAHY</name>
<keyword evidence="2" id="KW-0175">Coiled coil</keyword>
<dbReference type="PANTHER" id="PTHR33144:SF45">
    <property type="entry name" value="TRANSPOSASE TNP1_EN_SPM-LIKE DOMAIN-CONTAINING PROTEIN"/>
    <property type="match status" value="1"/>
</dbReference>
<keyword evidence="1" id="KW-0659">Purine metabolism</keyword>
<dbReference type="EMBL" id="SDMP01000020">
    <property type="protein sequence ID" value="RYQ84336.1"/>
    <property type="molecule type" value="Genomic_DNA"/>
</dbReference>
<dbReference type="AlphaFoldDB" id="A0A444X3N0"/>
<proteinExistence type="predicted"/>
<evidence type="ECO:0000259" key="4">
    <source>
        <dbReference type="Pfam" id="PF09349"/>
    </source>
</evidence>
<dbReference type="InterPro" id="IPR018020">
    <property type="entry name" value="OHCU_decarboxylase"/>
</dbReference>
<sequence length="711" mass="80049">MRVKSSASSQSIRPCVILGSLLPFGGKLEEMDLFLCASSILFCNAMIEASPFSSLEHAISFARNLWFNTLPIQSWLDTFSAHRHLSDAITFARGDIRMGLLQYLPEYRKKFGFGFVTSTNLRLSQQILEEVQARYQNSLQVELETASREEFTLIERRLTKLWERLSREKILEVSEETGEVVQDSMLEDDVAPDIPLLHVRFCGVPASWSPFSRCPIPGGSSLTLKPVIPLELGKMPRVGRFTKKACVDTACQQPQVGGHAASTSQRADCPIPPPIGSSAPTSSSLRPFRPPRTEPLPAPQASMNDVENSEPNAEADEVDSFDQHVDNLLAAQDAQKRKGRKTTEFWDVKTIESDGTIKQVKLSVKEAMKPPNGRKVVLRFNSALQPVGDEAGLLSGVMGLLGSDYTKFPISERDWRKVRTRDKVYNEIVKEMFHFEEDSRGIIKSIIFKMLGRAWKETRSRLYHRYYDAELSLAENIENRPDGITAEHWRKFLDYRNSEETQEKCKKNAENRSKQLYTHTGGSKSFARLGEEESERQGRRVSRGELYLLTHKRDDGSYIHDAARAIEERIEAIEQGDESSRLLSQNDSLAQALGKERPGRVRGMGLGPTSSQVFGMNSHQPNNSFEREETQRVLLELQAELAAEKLKRKAVEDEVAAEKTRRQAVEDEVAAGKVRMQAMESALICLLQGQGRELPSDVATWMSALEGQIRK</sequence>
<evidence type="ECO:0000256" key="3">
    <source>
        <dbReference type="SAM" id="MobiDB-lite"/>
    </source>
</evidence>
<dbReference type="Proteomes" id="UP000289738">
    <property type="component" value="Chromosome B10"/>
</dbReference>
<dbReference type="SUPFAM" id="SSF158694">
    <property type="entry name" value="UraD-Like"/>
    <property type="match status" value="1"/>
</dbReference>
<dbReference type="PANTHER" id="PTHR33144">
    <property type="entry name" value="OS10G0409366 PROTEIN-RELATED"/>
    <property type="match status" value="1"/>
</dbReference>
<reference evidence="5 6" key="1">
    <citation type="submission" date="2019-01" db="EMBL/GenBank/DDBJ databases">
        <title>Sequencing of cultivated peanut Arachis hypogaea provides insights into genome evolution and oil improvement.</title>
        <authorList>
            <person name="Chen X."/>
        </authorList>
    </citation>
    <scope>NUCLEOTIDE SEQUENCE [LARGE SCALE GENOMIC DNA]</scope>
    <source>
        <strain evidence="6">cv. Fuhuasheng</strain>
        <tissue evidence="5">Leaves</tissue>
    </source>
</reference>
<evidence type="ECO:0000313" key="6">
    <source>
        <dbReference type="Proteomes" id="UP000289738"/>
    </source>
</evidence>
<comment type="caution">
    <text evidence="5">The sequence shown here is derived from an EMBL/GenBank/DDBJ whole genome shotgun (WGS) entry which is preliminary data.</text>
</comment>
<feature type="compositionally biased region" description="Pro residues" evidence="3">
    <location>
        <begin position="288"/>
        <end position="298"/>
    </location>
</feature>
<feature type="coiled-coil region" evidence="2">
    <location>
        <begin position="627"/>
        <end position="668"/>
    </location>
</feature>
<dbReference type="Gene3D" id="1.10.3330.10">
    <property type="entry name" value="Oxo-4-hydroxy-4-carboxy-5-ureidoimidazoline decarboxylase"/>
    <property type="match status" value="1"/>
</dbReference>
<feature type="region of interest" description="Disordered" evidence="3">
    <location>
        <begin position="507"/>
        <end position="541"/>
    </location>
</feature>
<dbReference type="InterPro" id="IPR036778">
    <property type="entry name" value="OHCU_decarboxylase_sf"/>
</dbReference>
<protein>
    <recommendedName>
        <fullName evidence="4">Oxo-4-hydroxy-4-carboxy-5-ureidoimidazoline decarboxylase domain-containing protein</fullName>
    </recommendedName>
</protein>
<evidence type="ECO:0000256" key="1">
    <source>
        <dbReference type="ARBA" id="ARBA00022631"/>
    </source>
</evidence>
<keyword evidence="6" id="KW-1185">Reference proteome</keyword>
<organism evidence="5 6">
    <name type="scientific">Arachis hypogaea</name>
    <name type="common">Peanut</name>
    <dbReference type="NCBI Taxonomy" id="3818"/>
    <lineage>
        <taxon>Eukaryota</taxon>
        <taxon>Viridiplantae</taxon>
        <taxon>Streptophyta</taxon>
        <taxon>Embryophyta</taxon>
        <taxon>Tracheophyta</taxon>
        <taxon>Spermatophyta</taxon>
        <taxon>Magnoliopsida</taxon>
        <taxon>eudicotyledons</taxon>
        <taxon>Gunneridae</taxon>
        <taxon>Pentapetalae</taxon>
        <taxon>rosids</taxon>
        <taxon>fabids</taxon>
        <taxon>Fabales</taxon>
        <taxon>Fabaceae</taxon>
        <taxon>Papilionoideae</taxon>
        <taxon>50 kb inversion clade</taxon>
        <taxon>dalbergioids sensu lato</taxon>
        <taxon>Dalbergieae</taxon>
        <taxon>Pterocarpus clade</taxon>
        <taxon>Arachis</taxon>
    </lineage>
</organism>
<dbReference type="GO" id="GO:0006144">
    <property type="term" value="P:purine nucleobase metabolic process"/>
    <property type="evidence" value="ECO:0007669"/>
    <property type="project" value="UniProtKB-KW"/>
</dbReference>
<feature type="compositionally biased region" description="Polar residues" evidence="3">
    <location>
        <begin position="301"/>
        <end position="311"/>
    </location>
</feature>
<feature type="compositionally biased region" description="Polar residues" evidence="3">
    <location>
        <begin position="514"/>
        <end position="523"/>
    </location>
</feature>
<evidence type="ECO:0000313" key="5">
    <source>
        <dbReference type="EMBL" id="RYQ84336.1"/>
    </source>
</evidence>
<gene>
    <name evidence="5" type="ORF">Ahy_B10g103535</name>
</gene>
<feature type="compositionally biased region" description="Basic and acidic residues" evidence="3">
    <location>
        <begin position="529"/>
        <end position="538"/>
    </location>
</feature>
<feature type="domain" description="Oxo-4-hydroxy-4-carboxy-5-ureidoimidazoline decarboxylase" evidence="4">
    <location>
        <begin position="100"/>
        <end position="158"/>
    </location>
</feature>
<evidence type="ECO:0000256" key="2">
    <source>
        <dbReference type="SAM" id="Coils"/>
    </source>
</evidence>
<feature type="region of interest" description="Disordered" evidence="3">
    <location>
        <begin position="257"/>
        <end position="317"/>
    </location>
</feature>
<accession>A0A444X3N0</accession>
<feature type="compositionally biased region" description="Polar residues" evidence="3">
    <location>
        <begin position="257"/>
        <end position="266"/>
    </location>
</feature>
<dbReference type="Pfam" id="PF09349">
    <property type="entry name" value="OHCU_decarbox"/>
    <property type="match status" value="1"/>
</dbReference>
<dbReference type="InterPro" id="IPR004252">
    <property type="entry name" value="Probable_transposase_24"/>
</dbReference>
<dbReference type="Pfam" id="PF03004">
    <property type="entry name" value="Transposase_24"/>
    <property type="match status" value="1"/>
</dbReference>